<protein>
    <recommendedName>
        <fullName evidence="11">Cytochrome b-c1 complex subunit Rieske, mitochondrial</fullName>
        <ecNumber evidence="11">7.1.1.8</ecNumber>
    </recommendedName>
</protein>
<name>E2AXY1_CAMFO</name>
<dbReference type="Gene3D" id="1.20.5.270">
    <property type="entry name" value="Ubiquinol cytochrome reductase, transmembrane domain"/>
    <property type="match status" value="1"/>
</dbReference>
<dbReference type="SUPFAM" id="SSF81502">
    <property type="entry name" value="ISP transmembrane anchor"/>
    <property type="match status" value="1"/>
</dbReference>
<evidence type="ECO:0000256" key="2">
    <source>
        <dbReference type="ARBA" id="ARBA00010651"/>
    </source>
</evidence>
<keyword evidence="15" id="KW-1185">Reference proteome</keyword>
<feature type="domain" description="Rieske" evidence="13">
    <location>
        <begin position="180"/>
        <end position="278"/>
    </location>
</feature>
<sequence length="280" mass="30290">MNVIAKSTTVSPFLRATATVVSNGGVPVAATGKIQKPKVTVPPTVKRTLGQSLYQDLLTGPTCISSGITTSTQIHQRRLAHTDIQWPDFTDYRKEEVKDPSSKSRDTAPSRKSISYVIAAGKYIRRASVVGVYGAKVIVHDLVGILSASADVLALSKIEVKLDSIPEGKSAVFKWRGKPLFVRHRSDSEIANEAKVDFASLRDPEEDSARVKDSKWLVVIGVCTHLGCVPIANAGDFGGYYCPCHGSHYDASGRIRKGPAPLNLEVPPYEFAEDNMLIVG</sequence>
<evidence type="ECO:0000313" key="15">
    <source>
        <dbReference type="Proteomes" id="UP000000311"/>
    </source>
</evidence>
<evidence type="ECO:0000256" key="4">
    <source>
        <dbReference type="ARBA" id="ARBA00022714"/>
    </source>
</evidence>
<comment type="similarity">
    <text evidence="2">Belongs to the Rieske iron-sulfur protein family.</text>
</comment>
<dbReference type="Proteomes" id="UP000000311">
    <property type="component" value="Unassembled WGS sequence"/>
</dbReference>
<dbReference type="EMBL" id="GL443740">
    <property type="protein sequence ID" value="EFN61684.1"/>
    <property type="molecule type" value="Genomic_DNA"/>
</dbReference>
<dbReference type="Pfam" id="PF09165">
    <property type="entry name" value="Ubiq-Cytc-red_N"/>
    <property type="match status" value="1"/>
</dbReference>
<dbReference type="Gene3D" id="2.102.10.10">
    <property type="entry name" value="Rieske [2Fe-2S] iron-sulphur domain"/>
    <property type="match status" value="1"/>
</dbReference>
<dbReference type="InterPro" id="IPR014349">
    <property type="entry name" value="Rieske_Fe-S_prot"/>
</dbReference>
<evidence type="ECO:0000256" key="9">
    <source>
        <dbReference type="ARBA" id="ARBA00023136"/>
    </source>
</evidence>
<dbReference type="InterPro" id="IPR006317">
    <property type="entry name" value="Ubiquinol_cyt_c_Rdtase_Fe-S-su"/>
</dbReference>
<keyword evidence="12" id="KW-0496">Mitochondrion</keyword>
<evidence type="ECO:0000256" key="11">
    <source>
        <dbReference type="RuleBase" id="RU004494"/>
    </source>
</evidence>
<accession>E2AXY1</accession>
<comment type="subcellular location">
    <subcellularLocation>
        <location evidence="1">Membrane</location>
        <topology evidence="1">Single-pass membrane protein</topology>
    </subcellularLocation>
    <subcellularLocation>
        <location evidence="12">Mitochondrion inner membrane</location>
    </subcellularLocation>
</comment>
<keyword evidence="11" id="KW-0813">Transport</keyword>
<keyword evidence="6" id="KW-1133">Transmembrane helix</keyword>
<dbReference type="PROSITE" id="PS51296">
    <property type="entry name" value="RIESKE"/>
    <property type="match status" value="1"/>
</dbReference>
<comment type="cofactor">
    <cofactor evidence="11">
        <name>[2Fe-2S] cluster</name>
        <dbReference type="ChEBI" id="CHEBI:190135"/>
    </cofactor>
    <text evidence="11">Binds 1 [2Fe-2S] cluster per subunit.</text>
</comment>
<keyword evidence="9" id="KW-0472">Membrane</keyword>
<evidence type="ECO:0000256" key="1">
    <source>
        <dbReference type="ARBA" id="ARBA00004167"/>
    </source>
</evidence>
<evidence type="ECO:0000256" key="6">
    <source>
        <dbReference type="ARBA" id="ARBA00022989"/>
    </source>
</evidence>
<keyword evidence="5" id="KW-0479">Metal-binding</keyword>
<dbReference type="PANTHER" id="PTHR10134">
    <property type="entry name" value="CYTOCHROME B-C1 COMPLEX SUBUNIT RIESKE, MITOCHONDRIAL"/>
    <property type="match status" value="1"/>
</dbReference>
<keyword evidence="8" id="KW-0411">Iron-sulfur</keyword>
<evidence type="ECO:0000256" key="5">
    <source>
        <dbReference type="ARBA" id="ARBA00022723"/>
    </source>
</evidence>
<comment type="catalytic activity">
    <reaction evidence="11">
        <text>a quinol + 2 Fe(III)-[cytochrome c](out) = a quinone + 2 Fe(II)-[cytochrome c](out) + 2 H(+)(out)</text>
        <dbReference type="Rhea" id="RHEA:11484"/>
        <dbReference type="Rhea" id="RHEA-COMP:10350"/>
        <dbReference type="Rhea" id="RHEA-COMP:14399"/>
        <dbReference type="ChEBI" id="CHEBI:15378"/>
        <dbReference type="ChEBI" id="CHEBI:24646"/>
        <dbReference type="ChEBI" id="CHEBI:29033"/>
        <dbReference type="ChEBI" id="CHEBI:29034"/>
        <dbReference type="ChEBI" id="CHEBI:132124"/>
        <dbReference type="EC" id="7.1.1.8"/>
    </reaction>
</comment>
<evidence type="ECO:0000256" key="8">
    <source>
        <dbReference type="ARBA" id="ARBA00023014"/>
    </source>
</evidence>
<keyword evidence="11" id="KW-0249">Electron transport</keyword>
<dbReference type="PRINTS" id="PR00162">
    <property type="entry name" value="RIESKE"/>
</dbReference>
<dbReference type="NCBIfam" id="TIGR01416">
    <property type="entry name" value="Rieske_proteo"/>
    <property type="match status" value="1"/>
</dbReference>
<evidence type="ECO:0000256" key="10">
    <source>
        <dbReference type="ARBA" id="ARBA00023157"/>
    </source>
</evidence>
<dbReference type="InterPro" id="IPR017941">
    <property type="entry name" value="Rieske_2Fe-2S"/>
</dbReference>
<keyword evidence="12" id="KW-0679">Respiratory chain</keyword>
<dbReference type="InterPro" id="IPR037008">
    <property type="entry name" value="bc1_Rieske_TM_sf"/>
</dbReference>
<evidence type="ECO:0000259" key="13">
    <source>
        <dbReference type="PROSITE" id="PS51296"/>
    </source>
</evidence>
<dbReference type="EC" id="7.1.1.8" evidence="11"/>
<dbReference type="OMA" id="KRTWLIA"/>
<organism evidence="15">
    <name type="scientific">Camponotus floridanus</name>
    <name type="common">Florida carpenter ant</name>
    <dbReference type="NCBI Taxonomy" id="104421"/>
    <lineage>
        <taxon>Eukaryota</taxon>
        <taxon>Metazoa</taxon>
        <taxon>Ecdysozoa</taxon>
        <taxon>Arthropoda</taxon>
        <taxon>Hexapoda</taxon>
        <taxon>Insecta</taxon>
        <taxon>Pterygota</taxon>
        <taxon>Neoptera</taxon>
        <taxon>Endopterygota</taxon>
        <taxon>Hymenoptera</taxon>
        <taxon>Apocrita</taxon>
        <taxon>Aculeata</taxon>
        <taxon>Formicoidea</taxon>
        <taxon>Formicidae</taxon>
        <taxon>Formicinae</taxon>
        <taxon>Camponotus</taxon>
    </lineage>
</organism>
<keyword evidence="3" id="KW-0812">Transmembrane</keyword>
<dbReference type="InterPro" id="IPR036922">
    <property type="entry name" value="Rieske_2Fe-2S_sf"/>
</dbReference>
<dbReference type="FunFam" id="2.102.10.10:FF:000001">
    <property type="entry name" value="Cytochrome b-c1 complex subunit Rieske, mitochondrial"/>
    <property type="match status" value="1"/>
</dbReference>
<dbReference type="OrthoDB" id="1637982at2759"/>
<keyword evidence="4" id="KW-0001">2Fe-2S</keyword>
<evidence type="ECO:0000256" key="3">
    <source>
        <dbReference type="ARBA" id="ARBA00022692"/>
    </source>
</evidence>
<dbReference type="Pfam" id="PF00355">
    <property type="entry name" value="Rieske"/>
    <property type="match status" value="1"/>
</dbReference>
<dbReference type="Pfam" id="PF02921">
    <property type="entry name" value="UCR_TM"/>
    <property type="match status" value="1"/>
</dbReference>
<proteinExistence type="inferred from homology"/>
<dbReference type="InParanoid" id="E2AXY1"/>
<gene>
    <name evidence="14" type="ORF">EAG_12688</name>
</gene>
<dbReference type="CDD" id="cd03470">
    <property type="entry name" value="Rieske_cytochrome_bc1"/>
    <property type="match status" value="1"/>
</dbReference>
<reference evidence="14 15" key="1">
    <citation type="journal article" date="2010" name="Science">
        <title>Genomic comparison of the ants Camponotus floridanus and Harpegnathos saltator.</title>
        <authorList>
            <person name="Bonasio R."/>
            <person name="Zhang G."/>
            <person name="Ye C."/>
            <person name="Mutti N.S."/>
            <person name="Fang X."/>
            <person name="Qin N."/>
            <person name="Donahue G."/>
            <person name="Yang P."/>
            <person name="Li Q."/>
            <person name="Li C."/>
            <person name="Zhang P."/>
            <person name="Huang Z."/>
            <person name="Berger S.L."/>
            <person name="Reinberg D."/>
            <person name="Wang J."/>
            <person name="Liebig J."/>
        </authorList>
    </citation>
    <scope>NUCLEOTIDE SEQUENCE [LARGE SCALE GENOMIC DNA]</scope>
    <source>
        <strain evidence="15">C129</strain>
    </source>
</reference>
<dbReference type="GO" id="GO:0051537">
    <property type="term" value="F:2 iron, 2 sulfur cluster binding"/>
    <property type="evidence" value="ECO:0007669"/>
    <property type="project" value="UniProtKB-KW"/>
</dbReference>
<dbReference type="GO" id="GO:0008121">
    <property type="term" value="F:quinol-cytochrome-c reductase activity"/>
    <property type="evidence" value="ECO:0007669"/>
    <property type="project" value="UniProtKB-EC"/>
</dbReference>
<evidence type="ECO:0000256" key="7">
    <source>
        <dbReference type="ARBA" id="ARBA00023004"/>
    </source>
</evidence>
<comment type="miscellaneous">
    <text evidence="11">The Rieske protein is a high potential 2Fe-2S protein.</text>
</comment>
<dbReference type="InterPro" id="IPR005805">
    <property type="entry name" value="Rieske_Fe-S_prot_C"/>
</dbReference>
<evidence type="ECO:0000256" key="12">
    <source>
        <dbReference type="RuleBase" id="RU004495"/>
    </source>
</evidence>
<evidence type="ECO:0000313" key="14">
    <source>
        <dbReference type="EMBL" id="EFN61684.1"/>
    </source>
</evidence>
<dbReference type="GO" id="GO:0046872">
    <property type="term" value="F:metal ion binding"/>
    <property type="evidence" value="ECO:0007669"/>
    <property type="project" value="UniProtKB-KW"/>
</dbReference>
<dbReference type="InterPro" id="IPR015248">
    <property type="entry name" value="UQCRFS1_N"/>
</dbReference>
<dbReference type="SUPFAM" id="SSF50022">
    <property type="entry name" value="ISP domain"/>
    <property type="match status" value="1"/>
</dbReference>
<dbReference type="GO" id="GO:0005743">
    <property type="term" value="C:mitochondrial inner membrane"/>
    <property type="evidence" value="ECO:0007669"/>
    <property type="project" value="UniProtKB-SubCell"/>
</dbReference>
<dbReference type="FunCoup" id="E2AXY1">
    <property type="interactions" value="1460"/>
</dbReference>
<dbReference type="AlphaFoldDB" id="E2AXY1"/>
<keyword evidence="10" id="KW-1015">Disulfide bond</keyword>
<keyword evidence="7" id="KW-0408">Iron</keyword>
<dbReference type="STRING" id="104421.E2AXY1"/>
<dbReference type="InterPro" id="IPR004192">
    <property type="entry name" value="Rieske_TM"/>
</dbReference>